<dbReference type="Proteomes" id="UP000717696">
    <property type="component" value="Unassembled WGS sequence"/>
</dbReference>
<keyword evidence="5" id="KW-0503">Monooxygenase</keyword>
<evidence type="ECO:0000256" key="2">
    <source>
        <dbReference type="ARBA" id="ARBA00022827"/>
    </source>
</evidence>
<evidence type="ECO:0000313" key="6">
    <source>
        <dbReference type="Proteomes" id="UP000717696"/>
    </source>
</evidence>
<keyword evidence="1" id="KW-0285">Flavoprotein</keyword>
<reference evidence="5" key="1">
    <citation type="journal article" date="2021" name="Nat. Commun.">
        <title>Genetic determinants of endophytism in the Arabidopsis root mycobiome.</title>
        <authorList>
            <person name="Mesny F."/>
            <person name="Miyauchi S."/>
            <person name="Thiergart T."/>
            <person name="Pickel B."/>
            <person name="Atanasova L."/>
            <person name="Karlsson M."/>
            <person name="Huettel B."/>
            <person name="Barry K.W."/>
            <person name="Haridas S."/>
            <person name="Chen C."/>
            <person name="Bauer D."/>
            <person name="Andreopoulos W."/>
            <person name="Pangilinan J."/>
            <person name="LaButti K."/>
            <person name="Riley R."/>
            <person name="Lipzen A."/>
            <person name="Clum A."/>
            <person name="Drula E."/>
            <person name="Henrissat B."/>
            <person name="Kohler A."/>
            <person name="Grigoriev I.V."/>
            <person name="Martin F.M."/>
            <person name="Hacquard S."/>
        </authorList>
    </citation>
    <scope>NUCLEOTIDE SEQUENCE</scope>
    <source>
        <strain evidence="5">MPI-CAGE-AT-0021</strain>
    </source>
</reference>
<evidence type="ECO:0000313" key="5">
    <source>
        <dbReference type="EMBL" id="KAH7145507.1"/>
    </source>
</evidence>
<dbReference type="InterPro" id="IPR036188">
    <property type="entry name" value="FAD/NAD-bd_sf"/>
</dbReference>
<evidence type="ECO:0000256" key="1">
    <source>
        <dbReference type="ARBA" id="ARBA00022630"/>
    </source>
</evidence>
<dbReference type="SUPFAM" id="SSF51905">
    <property type="entry name" value="FAD/NAD(P)-binding domain"/>
    <property type="match status" value="2"/>
</dbReference>
<feature type="non-terminal residue" evidence="5">
    <location>
        <position position="534"/>
    </location>
</feature>
<keyword evidence="2" id="KW-0274">FAD</keyword>
<keyword evidence="6" id="KW-1185">Reference proteome</keyword>
<dbReference type="EMBL" id="JAGMUU010000009">
    <property type="protein sequence ID" value="KAH7145507.1"/>
    <property type="molecule type" value="Genomic_DNA"/>
</dbReference>
<dbReference type="AlphaFoldDB" id="A0A9P9EV06"/>
<evidence type="ECO:0000256" key="3">
    <source>
        <dbReference type="ARBA" id="ARBA00022857"/>
    </source>
</evidence>
<keyword evidence="3" id="KW-0521">NADP</keyword>
<dbReference type="InterPro" id="IPR050775">
    <property type="entry name" value="FAD-binding_Monooxygenases"/>
</dbReference>
<gene>
    <name evidence="5" type="ORF">B0J13DRAFT_474231</name>
</gene>
<dbReference type="Pfam" id="PF00743">
    <property type="entry name" value="FMO-like"/>
    <property type="match status" value="1"/>
</dbReference>
<name>A0A9P9EV06_9HYPO</name>
<sequence>MGSMPEVLHVDALVVGAGVAGIYSTYKLSRTGLKIQCIDTAGDVGGTWYWNTYPGAMSDTETYLYRYSWDKEDLRSYPWTHHYVYQPEILEYLRHVVKKHDLRRYMRFNTEMETAEWNDHINAWKVSCTGGTVIYARYLVNCLGLLSKPNYPDIPGIPSFAGELVHTAKWDNNLKLTGKTVGIIGNGSTGVQVMTAIAPEVGRLVSFQRHPQYSVPSGQGPVSESYRDTINKNYNKIWQDVWSSSTAFGVPETTRKAMDATPEERRRTFQEVWDRGNGFRFMFSAFGDLTTNVEANEEACKFIRGKIDEIVQDPLKAEALKPRDLYARRPLCDSGYYQIFNRDNVDIVDLRQTPIEEIVPEGIKTRAKDDALHPLDVLIFATGFDAIEGNYLRIKITGSGGKSIQEHWKNGPKAYGAVACTGFPNMFIVSGPQGAFANFPVVIESEIDFIAECIMHAEKNRGDHVMEVSAKAEQQWSDLCDQLVEGSLFKTTASWIFGSNVEGRQSSTKFYFGGLNRYREWAQKEIAAGFPGFS</sequence>
<accession>A0A9P9EV06</accession>
<comment type="caution">
    <text evidence="5">The sequence shown here is derived from an EMBL/GenBank/DDBJ whole genome shotgun (WGS) entry which is preliminary data.</text>
</comment>
<proteinExistence type="predicted"/>
<dbReference type="Gene3D" id="3.50.50.60">
    <property type="entry name" value="FAD/NAD(P)-binding domain"/>
    <property type="match status" value="2"/>
</dbReference>
<evidence type="ECO:0000256" key="4">
    <source>
        <dbReference type="ARBA" id="ARBA00023002"/>
    </source>
</evidence>
<keyword evidence="4" id="KW-0560">Oxidoreductase</keyword>
<dbReference type="GO" id="GO:0004499">
    <property type="term" value="F:N,N-dimethylaniline monooxygenase activity"/>
    <property type="evidence" value="ECO:0007669"/>
    <property type="project" value="InterPro"/>
</dbReference>
<dbReference type="GO" id="GO:0050660">
    <property type="term" value="F:flavin adenine dinucleotide binding"/>
    <property type="evidence" value="ECO:0007669"/>
    <property type="project" value="InterPro"/>
</dbReference>
<dbReference type="OrthoDB" id="66881at2759"/>
<dbReference type="GO" id="GO:0050661">
    <property type="term" value="F:NADP binding"/>
    <property type="evidence" value="ECO:0007669"/>
    <property type="project" value="InterPro"/>
</dbReference>
<dbReference type="InterPro" id="IPR020946">
    <property type="entry name" value="Flavin_mOase-like"/>
</dbReference>
<dbReference type="PANTHER" id="PTHR43098">
    <property type="entry name" value="L-ORNITHINE N(5)-MONOOXYGENASE-RELATED"/>
    <property type="match status" value="1"/>
</dbReference>
<organism evidence="5 6">
    <name type="scientific">Dactylonectria estremocensis</name>
    <dbReference type="NCBI Taxonomy" id="1079267"/>
    <lineage>
        <taxon>Eukaryota</taxon>
        <taxon>Fungi</taxon>
        <taxon>Dikarya</taxon>
        <taxon>Ascomycota</taxon>
        <taxon>Pezizomycotina</taxon>
        <taxon>Sordariomycetes</taxon>
        <taxon>Hypocreomycetidae</taxon>
        <taxon>Hypocreales</taxon>
        <taxon>Nectriaceae</taxon>
        <taxon>Dactylonectria</taxon>
    </lineage>
</organism>
<dbReference type="PANTHER" id="PTHR43098:SF5">
    <property type="entry name" value="DUAL-FUNCTIONAL MONOOXYGENASE_METHYLTRANSFERASE PSOF"/>
    <property type="match status" value="1"/>
</dbReference>
<protein>
    <submittedName>
        <fullName evidence="5">Cycloalkanone monooxygenase</fullName>
    </submittedName>
</protein>